<dbReference type="GO" id="GO:0005634">
    <property type="term" value="C:nucleus"/>
    <property type="evidence" value="ECO:0007669"/>
    <property type="project" value="TreeGrafter"/>
</dbReference>
<dbReference type="Pfam" id="PF12937">
    <property type="entry name" value="F-box-like"/>
    <property type="match status" value="1"/>
</dbReference>
<protein>
    <recommendedName>
        <fullName evidence="1">JmjC domain-containing protein</fullName>
    </recommendedName>
</protein>
<dbReference type="SMART" id="SM00558">
    <property type="entry name" value="JmjC"/>
    <property type="match status" value="1"/>
</dbReference>
<dbReference type="VEuPathDB" id="FungiDB:C7M61_003587"/>
<reference evidence="2 3" key="1">
    <citation type="submission" date="2018-03" db="EMBL/GenBank/DDBJ databases">
        <title>Candida pseudohaemulonii genome assembly and annotation.</title>
        <authorList>
            <person name="Munoz J.F."/>
            <person name="Gade L.G."/>
            <person name="Chow N.A."/>
            <person name="Litvintseva A.P."/>
            <person name="Loparev V.N."/>
            <person name="Cuomo C.A."/>
        </authorList>
    </citation>
    <scope>NUCLEOTIDE SEQUENCE [LARGE SCALE GENOMIC DNA]</scope>
    <source>
        <strain evidence="2 3">B12108</strain>
    </source>
</reference>
<dbReference type="SUPFAM" id="SSF81383">
    <property type="entry name" value="F-box domain"/>
    <property type="match status" value="1"/>
</dbReference>
<organism evidence="2 3">
    <name type="scientific">Candidozyma pseudohaemuli</name>
    <dbReference type="NCBI Taxonomy" id="418784"/>
    <lineage>
        <taxon>Eukaryota</taxon>
        <taxon>Fungi</taxon>
        <taxon>Dikarya</taxon>
        <taxon>Ascomycota</taxon>
        <taxon>Saccharomycotina</taxon>
        <taxon>Pichiomycetes</taxon>
        <taxon>Metschnikowiaceae</taxon>
        <taxon>Candidozyma</taxon>
    </lineage>
</organism>
<proteinExistence type="predicted"/>
<dbReference type="PANTHER" id="PTHR12480">
    <property type="entry name" value="ARGININE DEMETHYLASE AND LYSYL-HYDROXYLASE JMJD"/>
    <property type="match status" value="1"/>
</dbReference>
<evidence type="ECO:0000313" key="2">
    <source>
        <dbReference type="EMBL" id="PSK37160.1"/>
    </source>
</evidence>
<dbReference type="RefSeq" id="XP_024713011.1">
    <property type="nucleotide sequence ID" value="XM_024858924.1"/>
</dbReference>
<evidence type="ECO:0000259" key="1">
    <source>
        <dbReference type="PROSITE" id="PS51184"/>
    </source>
</evidence>
<dbReference type="GeneID" id="36566975"/>
<dbReference type="STRING" id="418784.A0A2P7YMH6"/>
<dbReference type="PROSITE" id="PS51184">
    <property type="entry name" value="JMJC"/>
    <property type="match status" value="1"/>
</dbReference>
<dbReference type="InterPro" id="IPR036047">
    <property type="entry name" value="F-box-like_dom_sf"/>
</dbReference>
<comment type="caution">
    <text evidence="2">The sequence shown here is derived from an EMBL/GenBank/DDBJ whole genome shotgun (WGS) entry which is preliminary data.</text>
</comment>
<dbReference type="InterPro" id="IPR041667">
    <property type="entry name" value="Cupin_8"/>
</dbReference>
<dbReference type="InterPro" id="IPR003347">
    <property type="entry name" value="JmjC_dom"/>
</dbReference>
<gene>
    <name evidence="2" type="ORF">C7M61_003587</name>
</gene>
<sequence length="561" mass="64321">MPESKRRKTYPNNPRNAAISMVSSQHPLNVRPLGNRYLESGPSDRPTREELMGDFSLFSEELLLELFGYVDDAESLKNLSHTSRVLYAYLYDEELWKKHYTTKTQALERQGLEPPKIHWRGLWRRSILGIDAQYEAKPKIPGNLLCSDTLFRPFQCSQVDYATIFKRVIKEEELYHRDSLATQIPLDKDLPEGRIPRLPESYLTQDVFDKSWTNKPFILTNSDSSRWPHWDLAALLERFADVKFRQEAVQWPLSLYSQYLADNRDESPLYLFDCNSKAMQTLKSEYIVPDIFQKDAFKVFEKCRPDHAWLIIGSQRSGSTFHKDPNCTLAWNAALVGRKLWIMLPPEIVPPGVSTDDDESEVTSPVGIAEWVLSGFYNDCVNNTSAQIGITFPGECMYVPCGWWHMVINLDDSVALTQNFVPLVRLGNALNFMKNKKKQVSGFRPAEVKHALDEILASCKDEEDAEAIRKWIRKFDELNLQENLQNEDCGELLECELPAMPILELFKLLLAKNGRDVELAHGLADLAKLEKAELAKLTGKSETWTKLTEAPLFSFGFALDE</sequence>
<dbReference type="Pfam" id="PF13621">
    <property type="entry name" value="Cupin_8"/>
    <property type="match status" value="1"/>
</dbReference>
<dbReference type="PANTHER" id="PTHR12480:SF21">
    <property type="entry name" value="JMJC DOMAIN-CONTAINING PROTEIN 8"/>
    <property type="match status" value="1"/>
</dbReference>
<keyword evidence="3" id="KW-1185">Reference proteome</keyword>
<dbReference type="SUPFAM" id="SSF51197">
    <property type="entry name" value="Clavaminate synthase-like"/>
    <property type="match status" value="1"/>
</dbReference>
<feature type="domain" description="JmjC" evidence="1">
    <location>
        <begin position="277"/>
        <end position="437"/>
    </location>
</feature>
<dbReference type="AlphaFoldDB" id="A0A2P7YMH6"/>
<accession>A0A2P7YMH6</accession>
<dbReference type="InterPro" id="IPR050910">
    <property type="entry name" value="JMJD6_ArgDemeth/LysHydrox"/>
</dbReference>
<dbReference type="Proteomes" id="UP000241107">
    <property type="component" value="Unassembled WGS sequence"/>
</dbReference>
<dbReference type="OrthoDB" id="424465at2759"/>
<name>A0A2P7YMH6_9ASCO</name>
<dbReference type="InterPro" id="IPR001810">
    <property type="entry name" value="F-box_dom"/>
</dbReference>
<evidence type="ECO:0000313" key="3">
    <source>
        <dbReference type="Proteomes" id="UP000241107"/>
    </source>
</evidence>
<dbReference type="Gene3D" id="2.60.120.650">
    <property type="entry name" value="Cupin"/>
    <property type="match status" value="1"/>
</dbReference>
<dbReference type="EMBL" id="PYFQ01000009">
    <property type="protein sequence ID" value="PSK37160.1"/>
    <property type="molecule type" value="Genomic_DNA"/>
</dbReference>
<dbReference type="GO" id="GO:0000987">
    <property type="term" value="F:cis-regulatory region sequence-specific DNA binding"/>
    <property type="evidence" value="ECO:0007669"/>
    <property type="project" value="TreeGrafter"/>
</dbReference>